<evidence type="ECO:0000313" key="3">
    <source>
        <dbReference type="Proteomes" id="UP000262954"/>
    </source>
</evidence>
<keyword evidence="1" id="KW-0812">Transmembrane</keyword>
<feature type="transmembrane region" description="Helical" evidence="1">
    <location>
        <begin position="40"/>
        <end position="57"/>
    </location>
</feature>
<evidence type="ECO:0000256" key="1">
    <source>
        <dbReference type="SAM" id="Phobius"/>
    </source>
</evidence>
<keyword evidence="1" id="KW-1133">Transmembrane helix</keyword>
<feature type="transmembrane region" description="Helical" evidence="1">
    <location>
        <begin position="63"/>
        <end position="82"/>
    </location>
</feature>
<dbReference type="Proteomes" id="UP000262954">
    <property type="component" value="Unassembled WGS sequence"/>
</dbReference>
<keyword evidence="1" id="KW-0472">Membrane</keyword>
<dbReference type="Pfam" id="PF14898">
    <property type="entry name" value="DUF4491"/>
    <property type="match status" value="1"/>
</dbReference>
<feature type="transmembrane region" description="Helical" evidence="1">
    <location>
        <begin position="6"/>
        <end position="28"/>
    </location>
</feature>
<sequence length="111" mass="13027">MEFLEEYHLLGLVIGVSTFLIIGLFHPIVVKVEYYWGTRYWWVFLLLGILGVAGSLITDNVLFAALLGVFSFSSFWTIKEIFEQEERVRKGWFPKNPNRVYSWDNESNKTE</sequence>
<name>A0A316R148_9BACT</name>
<dbReference type="AlphaFoldDB" id="A0A316R148"/>
<protein>
    <submittedName>
        <fullName evidence="2">DUF4491 domain-containing protein</fullName>
    </submittedName>
</protein>
<evidence type="ECO:0000313" key="2">
    <source>
        <dbReference type="EMBL" id="HBJ08485.1"/>
    </source>
</evidence>
<gene>
    <name evidence="2" type="ORF">DDY73_05715</name>
</gene>
<dbReference type="GeneID" id="92929618"/>
<reference evidence="2 3" key="1">
    <citation type="journal article" date="2018" name="Nat. Biotechnol.">
        <title>A standardized bacterial taxonomy based on genome phylogeny substantially revises the tree of life.</title>
        <authorList>
            <person name="Parks D.H."/>
            <person name="Chuvochina M."/>
            <person name="Waite D.W."/>
            <person name="Rinke C."/>
            <person name="Skarshewski A."/>
            <person name="Chaumeil P.A."/>
            <person name="Hugenholtz P."/>
        </authorList>
    </citation>
    <scope>NUCLEOTIDE SEQUENCE [LARGE SCALE GENOMIC DNA]</scope>
    <source>
        <strain evidence="2">UBA11482</strain>
    </source>
</reference>
<dbReference type="InterPro" id="IPR027890">
    <property type="entry name" value="DUF4491"/>
</dbReference>
<dbReference type="RefSeq" id="WP_022601497.1">
    <property type="nucleotide sequence ID" value="NZ_AP028032.1"/>
</dbReference>
<dbReference type="EMBL" id="DNWC01000075">
    <property type="protein sequence ID" value="HBJ08485.1"/>
    <property type="molecule type" value="Genomic_DNA"/>
</dbReference>
<proteinExistence type="predicted"/>
<organism evidence="2 3">
    <name type="scientific">Coprobacter fastidiosus</name>
    <dbReference type="NCBI Taxonomy" id="1099853"/>
    <lineage>
        <taxon>Bacteria</taxon>
        <taxon>Pseudomonadati</taxon>
        <taxon>Bacteroidota</taxon>
        <taxon>Bacteroidia</taxon>
        <taxon>Bacteroidales</taxon>
        <taxon>Barnesiellaceae</taxon>
        <taxon>Coprobacter</taxon>
    </lineage>
</organism>
<comment type="caution">
    <text evidence="2">The sequence shown here is derived from an EMBL/GenBank/DDBJ whole genome shotgun (WGS) entry which is preliminary data.</text>
</comment>
<accession>A0A316R148</accession>